<evidence type="ECO:0000313" key="6">
    <source>
        <dbReference type="EMBL" id="SPP28992.1"/>
    </source>
</evidence>
<dbReference type="PANTHER" id="PTHR24567:SF28">
    <property type="entry name" value="LISTERIOLYSIN REGULATORY PROTEIN"/>
    <property type="match status" value="1"/>
</dbReference>
<gene>
    <name evidence="6" type="ORF">BTBSAS_40016</name>
</gene>
<dbReference type="PANTHER" id="PTHR24567">
    <property type="entry name" value="CRP FAMILY TRANSCRIPTIONAL REGULATORY PROTEIN"/>
    <property type="match status" value="1"/>
</dbReference>
<protein>
    <submittedName>
        <fullName evidence="6">Putative transcriptional regulator, Fnr family</fullName>
    </submittedName>
</protein>
<dbReference type="GO" id="GO:0005829">
    <property type="term" value="C:cytosol"/>
    <property type="evidence" value="ECO:0007669"/>
    <property type="project" value="TreeGrafter"/>
</dbReference>
<dbReference type="GO" id="GO:0003677">
    <property type="term" value="F:DNA binding"/>
    <property type="evidence" value="ECO:0007669"/>
    <property type="project" value="UniProtKB-KW"/>
</dbReference>
<dbReference type="SUPFAM" id="SSF51206">
    <property type="entry name" value="cAMP-binding domain-like"/>
    <property type="match status" value="1"/>
</dbReference>
<accession>A0A2X0QEI4</accession>
<dbReference type="InterPro" id="IPR036388">
    <property type="entry name" value="WH-like_DNA-bd_sf"/>
</dbReference>
<sequence>MMNEHILVDYIARKQPTVITKKKNTYLAYDGDDISYVDILKSGIVKISVILKDGREFNIAYKNKLEIVTLMKDEESAITQAPYNVRIESDTAEFYRIDRLEFWEDAMYHQDLLLYTKEFYRQSLQSITQHMQHMVMNGKKGALCALLLELSQQFGVQTTEGSQLSIHITNEDIAAFCGISSDTSVSRMLRELREHGALATENNNFLITDKEYLEEFLAI</sequence>
<dbReference type="SUPFAM" id="SSF46785">
    <property type="entry name" value="Winged helix' DNA-binding domain"/>
    <property type="match status" value="1"/>
</dbReference>
<feature type="domain" description="HTH crp-type" evidence="5">
    <location>
        <begin position="137"/>
        <end position="211"/>
    </location>
</feature>
<dbReference type="SMART" id="SM00419">
    <property type="entry name" value="HTH_CRP"/>
    <property type="match status" value="1"/>
</dbReference>
<dbReference type="InterPro" id="IPR036390">
    <property type="entry name" value="WH_DNA-bd_sf"/>
</dbReference>
<dbReference type="PROSITE" id="PS51063">
    <property type="entry name" value="HTH_CRP_2"/>
    <property type="match status" value="1"/>
</dbReference>
<dbReference type="PROSITE" id="PS00042">
    <property type="entry name" value="HTH_CRP_1"/>
    <property type="match status" value="1"/>
</dbReference>
<evidence type="ECO:0000256" key="2">
    <source>
        <dbReference type="ARBA" id="ARBA00023125"/>
    </source>
</evidence>
<dbReference type="InterPro" id="IPR018335">
    <property type="entry name" value="Tscrpt_reg_HTH_Crp-type_CS"/>
</dbReference>
<dbReference type="Proteomes" id="UP000270190">
    <property type="component" value="Unassembled WGS sequence"/>
</dbReference>
<keyword evidence="1" id="KW-0805">Transcription regulation</keyword>
<reference evidence="7" key="1">
    <citation type="submission" date="2018-04" db="EMBL/GenBank/DDBJ databases">
        <authorList>
            <person name="Illikoud N."/>
        </authorList>
    </citation>
    <scope>NUCLEOTIDE SEQUENCE [LARGE SCALE GENOMIC DNA]</scope>
</reference>
<dbReference type="Gene3D" id="1.10.10.10">
    <property type="entry name" value="Winged helix-like DNA-binding domain superfamily/Winged helix DNA-binding domain"/>
    <property type="match status" value="1"/>
</dbReference>
<dbReference type="InterPro" id="IPR018490">
    <property type="entry name" value="cNMP-bd_dom_sf"/>
</dbReference>
<evidence type="ECO:0000313" key="7">
    <source>
        <dbReference type="Proteomes" id="UP000270190"/>
    </source>
</evidence>
<name>A0A2X0QEI4_BROTH</name>
<evidence type="ECO:0000256" key="4">
    <source>
        <dbReference type="ARBA" id="ARBA00023163"/>
    </source>
</evidence>
<proteinExistence type="predicted"/>
<dbReference type="Gene3D" id="2.60.120.10">
    <property type="entry name" value="Jelly Rolls"/>
    <property type="match status" value="1"/>
</dbReference>
<evidence type="ECO:0000256" key="3">
    <source>
        <dbReference type="ARBA" id="ARBA00023159"/>
    </source>
</evidence>
<dbReference type="InterPro" id="IPR050397">
    <property type="entry name" value="Env_Response_Regulators"/>
</dbReference>
<dbReference type="EMBL" id="OUNC01000034">
    <property type="protein sequence ID" value="SPP28992.1"/>
    <property type="molecule type" value="Genomic_DNA"/>
</dbReference>
<dbReference type="GO" id="GO:0003700">
    <property type="term" value="F:DNA-binding transcription factor activity"/>
    <property type="evidence" value="ECO:0007669"/>
    <property type="project" value="InterPro"/>
</dbReference>
<organism evidence="6 7">
    <name type="scientific">Brochothrix thermosphacta</name>
    <name type="common">Microbacterium thermosphactum</name>
    <dbReference type="NCBI Taxonomy" id="2756"/>
    <lineage>
        <taxon>Bacteria</taxon>
        <taxon>Bacillati</taxon>
        <taxon>Bacillota</taxon>
        <taxon>Bacilli</taxon>
        <taxon>Bacillales</taxon>
        <taxon>Listeriaceae</taxon>
        <taxon>Brochothrix</taxon>
    </lineage>
</organism>
<keyword evidence="4" id="KW-0804">Transcription</keyword>
<dbReference type="RefSeq" id="WP_218067409.1">
    <property type="nucleotide sequence ID" value="NZ_CBCPHX010000007.1"/>
</dbReference>
<keyword evidence="3" id="KW-0010">Activator</keyword>
<dbReference type="InterPro" id="IPR014710">
    <property type="entry name" value="RmlC-like_jellyroll"/>
</dbReference>
<dbReference type="InterPro" id="IPR012318">
    <property type="entry name" value="HTH_CRP"/>
</dbReference>
<evidence type="ECO:0000259" key="5">
    <source>
        <dbReference type="PROSITE" id="PS51063"/>
    </source>
</evidence>
<evidence type="ECO:0000256" key="1">
    <source>
        <dbReference type="ARBA" id="ARBA00023015"/>
    </source>
</evidence>
<dbReference type="AlphaFoldDB" id="A0A2X0QEI4"/>
<dbReference type="Pfam" id="PF13545">
    <property type="entry name" value="HTH_Crp_2"/>
    <property type="match status" value="1"/>
</dbReference>
<keyword evidence="2" id="KW-0238">DNA-binding</keyword>